<organism evidence="6 7">
    <name type="scientific">Rotaria magnacalcarata</name>
    <dbReference type="NCBI Taxonomy" id="392030"/>
    <lineage>
        <taxon>Eukaryota</taxon>
        <taxon>Metazoa</taxon>
        <taxon>Spiralia</taxon>
        <taxon>Gnathifera</taxon>
        <taxon>Rotifera</taxon>
        <taxon>Eurotatoria</taxon>
        <taxon>Bdelloidea</taxon>
        <taxon>Philodinida</taxon>
        <taxon>Philodinidae</taxon>
        <taxon>Rotaria</taxon>
    </lineage>
</organism>
<dbReference type="Gene3D" id="1.10.10.10">
    <property type="entry name" value="Winged helix-like DNA-binding domain superfamily/Winged helix DNA-binding domain"/>
    <property type="match status" value="1"/>
</dbReference>
<dbReference type="AlphaFoldDB" id="A0A819LRR3"/>
<dbReference type="InterPro" id="IPR045180">
    <property type="entry name" value="La_dom_prot"/>
</dbReference>
<dbReference type="EMBL" id="CAJOBF010001633">
    <property type="protein sequence ID" value="CAF3969893.1"/>
    <property type="molecule type" value="Genomic_DNA"/>
</dbReference>
<dbReference type="GO" id="GO:0045727">
    <property type="term" value="P:positive regulation of translation"/>
    <property type="evidence" value="ECO:0007669"/>
    <property type="project" value="TreeGrafter"/>
</dbReference>
<sequence>MDNEMVEVHLYGYNTYATSNLNKQEIVFCVQNANIIGDINSCGQYDLVNNNDIYPPSLLLVDQQGAVVSHPYKHHVNVGNSAAKNLNPNAQHFSSRDFNHGTVPAGSTAPSDDSYAEYLDNGSGPYLRQHQSQLYSIDPSSIDPLQQQQQQQQQPNSNFAIHEHVAMLDTIDHQQPPLLNPNHIHHPRQHINQTMPDEEQAHQLQPASEQLRQLLKKQLEYYFSRENMIHDAYLQSQMDADDYVSIAIIANFKLVKRLTHDLQLIIEVLKEIPSVEVDAEEKKVRSSEEKKYRLTRKRCIIILRDVPLDATEAEVSELFLNERCPVPAVECERVLESGTSDCWYVTFNSEEDAQNAFLYLTRENVSIRGQKVLGRMKARLWQKPSSVPSTNASTPMSPPMMSNNSGATSPPPSSQQSIQTYQNAAFVPQQQQTLPPQPQYSAHPQQQQQFNQQQIPQQQHASVYMQTAANTHPNQTSILGNIQSQTNTYRHPMHSSAGPPQHVAAQFSTTNQTQHSMEHAQALHLRLSYPSYGANTAFDRATWAATHPQSVQTAQQTLQFATAAQQANMASYPASIHQQPQLFAGNHPVFQAGGGLWYMQPGYQTADGYPTMAYNGGNKPKTRMTREYPQTSKSRNSTKPLGTRNSRHEGPQMNNEHSNELLDYCQHSTPHSEDSSSPVPRAEVVINRANEPIAQPVSNTSLQHVQAYPTSSIDTSANETIDHYHHQSNNDVLYNNNTNSHVQQQGSSDTNQSQEQTNDSQNLGNFSLQSSYRTSTTIENSNLNYQPLEQRKQPASNQDQPAHPQANENQQQSNKKPNQQPTSIRPLMPREIRPTQNSNRPSSSSQQGRSQQQSRNNSNSATPLTVTIPKVSSATYYNQTSSSSPQSPNSNQKNQQQQQSVIDNNGPRTYADMLKLKQNPQQQSESTRSPTNETNDITSPRAQSPTTNLRTDSVSVNAESNSPLSPTSSDLSPSNQIEPTIISQSSAINDANSARRNSSTSDHPQQQQQQQQQQQPQQQQPQQQQQHTSSPSHQQYNNQRGRGGGRGGGNYRYPHERRSGSNNSLNRGGGGGIAGNRGGGRRTVNNNNAGSNGPPTYQSRGGGRGNGRVFDRSRGGGGNYHNSNQPVVNRFTSNPGNVESQVHYTE</sequence>
<dbReference type="Proteomes" id="UP000663842">
    <property type="component" value="Unassembled WGS sequence"/>
</dbReference>
<accession>A0A819LRR3</accession>
<keyword evidence="1" id="KW-0597">Phosphoprotein</keyword>
<reference evidence="6" key="1">
    <citation type="submission" date="2021-02" db="EMBL/GenBank/DDBJ databases">
        <authorList>
            <person name="Nowell W R."/>
        </authorList>
    </citation>
    <scope>NUCLEOTIDE SEQUENCE</scope>
</reference>
<dbReference type="InterPro" id="IPR036388">
    <property type="entry name" value="WH-like_DNA-bd_sf"/>
</dbReference>
<feature type="compositionally biased region" description="Low complexity" evidence="4">
    <location>
        <begin position="431"/>
        <end position="459"/>
    </location>
</feature>
<evidence type="ECO:0000259" key="5">
    <source>
        <dbReference type="PROSITE" id="PS50961"/>
    </source>
</evidence>
<feature type="compositionally biased region" description="Low complexity" evidence="4">
    <location>
        <begin position="878"/>
        <end position="900"/>
    </location>
</feature>
<feature type="compositionally biased region" description="Polar residues" evidence="4">
    <location>
        <begin position="918"/>
        <end position="959"/>
    </location>
</feature>
<dbReference type="GO" id="GO:0005829">
    <property type="term" value="C:cytosol"/>
    <property type="evidence" value="ECO:0007669"/>
    <property type="project" value="TreeGrafter"/>
</dbReference>
<protein>
    <recommendedName>
        <fullName evidence="5">HTH La-type RNA-binding domain-containing protein</fullName>
    </recommendedName>
</protein>
<dbReference type="Pfam" id="PF26088">
    <property type="entry name" value="RRM_LARP4"/>
    <property type="match status" value="1"/>
</dbReference>
<feature type="compositionally biased region" description="Low complexity" evidence="4">
    <location>
        <begin position="807"/>
        <end position="821"/>
    </location>
</feature>
<feature type="region of interest" description="Disordered" evidence="4">
    <location>
        <begin position="614"/>
        <end position="656"/>
    </location>
</feature>
<feature type="compositionally biased region" description="Polar residues" evidence="4">
    <location>
        <begin position="383"/>
        <end position="408"/>
    </location>
</feature>
<dbReference type="PANTHER" id="PTHR22792">
    <property type="entry name" value="LUPUS LA PROTEIN-RELATED"/>
    <property type="match status" value="1"/>
</dbReference>
<feature type="domain" description="HTH La-type RNA-binding" evidence="5">
    <location>
        <begin position="205"/>
        <end position="294"/>
    </location>
</feature>
<dbReference type="PROSITE" id="PS50961">
    <property type="entry name" value="HTH_LA"/>
    <property type="match status" value="1"/>
</dbReference>
<dbReference type="InterPro" id="IPR006630">
    <property type="entry name" value="La_HTH"/>
</dbReference>
<feature type="compositionally biased region" description="Polar residues" evidence="4">
    <location>
        <begin position="1120"/>
        <end position="1146"/>
    </location>
</feature>
<feature type="compositionally biased region" description="Low complexity" evidence="4">
    <location>
        <begin position="960"/>
        <end position="975"/>
    </location>
</feature>
<evidence type="ECO:0000313" key="6">
    <source>
        <dbReference type="EMBL" id="CAF3969893.1"/>
    </source>
</evidence>
<evidence type="ECO:0000313" key="7">
    <source>
        <dbReference type="Proteomes" id="UP000663842"/>
    </source>
</evidence>
<evidence type="ECO:0000256" key="4">
    <source>
        <dbReference type="SAM" id="MobiDB-lite"/>
    </source>
</evidence>
<dbReference type="GO" id="GO:0003730">
    <property type="term" value="F:mRNA 3'-UTR binding"/>
    <property type="evidence" value="ECO:0007669"/>
    <property type="project" value="TreeGrafter"/>
</dbReference>
<dbReference type="Gene3D" id="3.30.70.330">
    <property type="match status" value="1"/>
</dbReference>
<dbReference type="Pfam" id="PF05383">
    <property type="entry name" value="La"/>
    <property type="match status" value="1"/>
</dbReference>
<name>A0A819LRR3_9BILA</name>
<feature type="region of interest" description="Disordered" evidence="4">
    <location>
        <begin position="89"/>
        <end position="123"/>
    </location>
</feature>
<feature type="region of interest" description="Disordered" evidence="4">
    <location>
        <begin position="729"/>
        <end position="767"/>
    </location>
</feature>
<feature type="compositionally biased region" description="Polar residues" evidence="4">
    <location>
        <begin position="976"/>
        <end position="1003"/>
    </location>
</feature>
<gene>
    <name evidence="6" type="ORF">UXM345_LOCUS14422</name>
</gene>
<dbReference type="InterPro" id="IPR036390">
    <property type="entry name" value="WH_DNA-bd_sf"/>
</dbReference>
<dbReference type="SUPFAM" id="SSF46785">
    <property type="entry name" value="Winged helix' DNA-binding domain"/>
    <property type="match status" value="1"/>
</dbReference>
<feature type="region of interest" description="Disordered" evidence="4">
    <location>
        <begin position="789"/>
        <end position="1146"/>
    </location>
</feature>
<evidence type="ECO:0000256" key="2">
    <source>
        <dbReference type="ARBA" id="ARBA00022884"/>
    </source>
</evidence>
<dbReference type="SMART" id="SM00715">
    <property type="entry name" value="LA"/>
    <property type="match status" value="1"/>
</dbReference>
<evidence type="ECO:0000256" key="3">
    <source>
        <dbReference type="PROSITE-ProRule" id="PRU00332"/>
    </source>
</evidence>
<dbReference type="InterPro" id="IPR058699">
    <property type="entry name" value="RRM_LARP4/4B"/>
</dbReference>
<feature type="compositionally biased region" description="Gly residues" evidence="4">
    <location>
        <begin position="1041"/>
        <end position="1050"/>
    </location>
</feature>
<keyword evidence="2 3" id="KW-0694">RNA-binding</keyword>
<dbReference type="GO" id="GO:0010494">
    <property type="term" value="C:cytoplasmic stress granule"/>
    <property type="evidence" value="ECO:0007669"/>
    <property type="project" value="TreeGrafter"/>
</dbReference>
<feature type="compositionally biased region" description="Polar residues" evidence="4">
    <location>
        <begin position="861"/>
        <end position="877"/>
    </location>
</feature>
<evidence type="ECO:0000256" key="1">
    <source>
        <dbReference type="ARBA" id="ARBA00022553"/>
    </source>
</evidence>
<proteinExistence type="predicted"/>
<feature type="region of interest" description="Disordered" evidence="4">
    <location>
        <begin position="382"/>
        <end position="418"/>
    </location>
</feature>
<feature type="region of interest" description="Disordered" evidence="4">
    <location>
        <begin position="431"/>
        <end position="461"/>
    </location>
</feature>
<dbReference type="PANTHER" id="PTHR22792:SF131">
    <property type="entry name" value="LA-RELATED PROTEIN LARP4B"/>
    <property type="match status" value="1"/>
</dbReference>
<feature type="compositionally biased region" description="Low complexity" evidence="4">
    <location>
        <begin position="1004"/>
        <end position="1026"/>
    </location>
</feature>
<dbReference type="InterPro" id="IPR012677">
    <property type="entry name" value="Nucleotide-bd_a/b_plait_sf"/>
</dbReference>
<feature type="compositionally biased region" description="Polar residues" evidence="4">
    <location>
        <begin position="789"/>
        <end position="800"/>
    </location>
</feature>
<comment type="caution">
    <text evidence="6">The sequence shown here is derived from an EMBL/GenBank/DDBJ whole genome shotgun (WGS) entry which is preliminary data.</text>
</comment>
<feature type="compositionally biased region" description="Polar residues" evidence="4">
    <location>
        <begin position="628"/>
        <end position="644"/>
    </location>
</feature>
<feature type="compositionally biased region" description="Low complexity" evidence="4">
    <location>
        <begin position="836"/>
        <end position="860"/>
    </location>
</feature>
<feature type="compositionally biased region" description="Gly residues" evidence="4">
    <location>
        <begin position="1067"/>
        <end position="1078"/>
    </location>
</feature>